<comment type="caution">
    <text evidence="3">The sequence shown here is derived from an EMBL/GenBank/DDBJ whole genome shotgun (WGS) entry which is preliminary data.</text>
</comment>
<evidence type="ECO:0000313" key="3">
    <source>
        <dbReference type="EMBL" id="PWB95062.1"/>
    </source>
</evidence>
<dbReference type="SUPFAM" id="SSF46565">
    <property type="entry name" value="Chaperone J-domain"/>
    <property type="match status" value="1"/>
</dbReference>
<dbReference type="RefSeq" id="WP_108916086.1">
    <property type="nucleotide sequence ID" value="NZ_BGJY01000002.1"/>
</dbReference>
<sequence length="211" mass="23906">MTTELSAVRVALDLLFAPSRVRIAKSRPLPARVVFLLRVAARDAEAEDEAVRASERSREAVHAAALFFIEQVLFDAESDSYRILGADRSASMIELRRNMALLLRVYHPDVERDADRASSVAKVTQAWDNLKTPERRIRYDETHPPIELGRSKTSASRSKIGSKSESKGRIGWERRSAGRREAHDPAEKFIRLLRAILVLFGFGGRRVRRRS</sequence>
<gene>
    <name evidence="3" type="ORF">C5689_04545</name>
</gene>
<feature type="compositionally biased region" description="Polar residues" evidence="1">
    <location>
        <begin position="151"/>
        <end position="161"/>
    </location>
</feature>
<dbReference type="Gene3D" id="1.10.287.110">
    <property type="entry name" value="DnaJ domain"/>
    <property type="match status" value="1"/>
</dbReference>
<dbReference type="EMBL" id="PUIV01000004">
    <property type="protein sequence ID" value="PWB95062.1"/>
    <property type="molecule type" value="Genomic_DNA"/>
</dbReference>
<proteinExistence type="predicted"/>
<name>A0A2U1STW4_METSR</name>
<evidence type="ECO:0000259" key="2">
    <source>
        <dbReference type="PROSITE" id="PS50076"/>
    </source>
</evidence>
<feature type="region of interest" description="Disordered" evidence="1">
    <location>
        <begin position="138"/>
        <end position="179"/>
    </location>
</feature>
<feature type="domain" description="J" evidence="2">
    <location>
        <begin position="79"/>
        <end position="143"/>
    </location>
</feature>
<evidence type="ECO:0000256" key="1">
    <source>
        <dbReference type="SAM" id="MobiDB-lite"/>
    </source>
</evidence>
<dbReference type="InterPro" id="IPR001623">
    <property type="entry name" value="DnaJ_domain"/>
</dbReference>
<dbReference type="PROSITE" id="PS50076">
    <property type="entry name" value="DNAJ_2"/>
    <property type="match status" value="1"/>
</dbReference>
<dbReference type="OrthoDB" id="9782583at2"/>
<feature type="compositionally biased region" description="Basic and acidic residues" evidence="1">
    <location>
        <begin position="162"/>
        <end position="179"/>
    </location>
</feature>
<evidence type="ECO:0000313" key="4">
    <source>
        <dbReference type="Proteomes" id="UP000245137"/>
    </source>
</evidence>
<keyword evidence="4" id="KW-1185">Reference proteome</keyword>
<accession>A0A2U1STW4</accession>
<dbReference type="AlphaFoldDB" id="A0A2U1STW4"/>
<reference evidence="3 4" key="1">
    <citation type="journal article" date="2018" name="Appl. Microbiol. Biotechnol.">
        <title>Co-cultivation of the strictly anaerobic methanogen Methanosarcina barkeri with aerobic methanotrophs in an oxygen-limited membrane bioreactor.</title>
        <authorList>
            <person name="In 't Zandt M.H."/>
            <person name="van den Bosch T.J.M."/>
            <person name="Rijkers R."/>
            <person name="van Kessel M.A.H.J."/>
            <person name="Jetten M.S.M."/>
            <person name="Welte C.U."/>
        </authorList>
    </citation>
    <scope>NUCLEOTIDE SEQUENCE [LARGE SCALE GENOMIC DNA]</scope>
    <source>
        <strain evidence="3 4">DSM 17706</strain>
    </source>
</reference>
<protein>
    <recommendedName>
        <fullName evidence="2">J domain-containing protein</fullName>
    </recommendedName>
</protein>
<organism evidence="3 4">
    <name type="scientific">Methylosinus sporium</name>
    <dbReference type="NCBI Taxonomy" id="428"/>
    <lineage>
        <taxon>Bacteria</taxon>
        <taxon>Pseudomonadati</taxon>
        <taxon>Pseudomonadota</taxon>
        <taxon>Alphaproteobacteria</taxon>
        <taxon>Hyphomicrobiales</taxon>
        <taxon>Methylocystaceae</taxon>
        <taxon>Methylosinus</taxon>
    </lineage>
</organism>
<dbReference type="InterPro" id="IPR036869">
    <property type="entry name" value="J_dom_sf"/>
</dbReference>
<dbReference type="Proteomes" id="UP000245137">
    <property type="component" value="Unassembled WGS sequence"/>
</dbReference>
<dbReference type="CDD" id="cd06257">
    <property type="entry name" value="DnaJ"/>
    <property type="match status" value="1"/>
</dbReference>
<dbReference type="Pfam" id="PF00226">
    <property type="entry name" value="DnaJ"/>
    <property type="match status" value="1"/>
</dbReference>